<dbReference type="InterPro" id="IPR013786">
    <property type="entry name" value="AcylCoA_DH/ox_N"/>
</dbReference>
<evidence type="ECO:0000259" key="8">
    <source>
        <dbReference type="Pfam" id="PF02770"/>
    </source>
</evidence>
<gene>
    <name evidence="10" type="ORF">GCM10010384_36840</name>
</gene>
<dbReference type="Pfam" id="PF02770">
    <property type="entry name" value="Acyl-CoA_dh_M"/>
    <property type="match status" value="1"/>
</dbReference>
<protein>
    <submittedName>
        <fullName evidence="10">Acyl-CoA dehydrogenase</fullName>
    </submittedName>
</protein>
<evidence type="ECO:0000256" key="6">
    <source>
        <dbReference type="RuleBase" id="RU362125"/>
    </source>
</evidence>
<evidence type="ECO:0000313" key="11">
    <source>
        <dbReference type="Proteomes" id="UP000653308"/>
    </source>
</evidence>
<comment type="caution">
    <text evidence="10">The sequence shown here is derived from an EMBL/GenBank/DDBJ whole genome shotgun (WGS) entry which is preliminary data.</text>
</comment>
<reference evidence="11" key="1">
    <citation type="journal article" date="2019" name="Int. J. Syst. Evol. Microbiol.">
        <title>The Global Catalogue of Microorganisms (GCM) 10K type strain sequencing project: providing services to taxonomists for standard genome sequencing and annotation.</title>
        <authorList>
            <consortium name="The Broad Institute Genomics Platform"/>
            <consortium name="The Broad Institute Genome Sequencing Center for Infectious Disease"/>
            <person name="Wu L."/>
            <person name="Ma J."/>
        </authorList>
    </citation>
    <scope>NUCLEOTIDE SEQUENCE [LARGE SCALE GENOMIC DNA]</scope>
    <source>
        <strain evidence="11">JCM 4957</strain>
    </source>
</reference>
<evidence type="ECO:0000256" key="4">
    <source>
        <dbReference type="ARBA" id="ARBA00022827"/>
    </source>
</evidence>
<dbReference type="Proteomes" id="UP000653308">
    <property type="component" value="Unassembled WGS sequence"/>
</dbReference>
<dbReference type="Gene3D" id="1.10.540.10">
    <property type="entry name" value="Acyl-CoA dehydrogenase/oxidase, N-terminal domain"/>
    <property type="match status" value="1"/>
</dbReference>
<dbReference type="SUPFAM" id="SSF47203">
    <property type="entry name" value="Acyl-CoA dehydrogenase C-terminal domain-like"/>
    <property type="match status" value="1"/>
</dbReference>
<comment type="cofactor">
    <cofactor evidence="1 6">
        <name>FAD</name>
        <dbReference type="ChEBI" id="CHEBI:57692"/>
    </cofactor>
</comment>
<proteinExistence type="inferred from homology"/>
<evidence type="ECO:0000313" key="10">
    <source>
        <dbReference type="EMBL" id="GGY26432.1"/>
    </source>
</evidence>
<keyword evidence="4 6" id="KW-0274">FAD</keyword>
<evidence type="ECO:0000259" key="7">
    <source>
        <dbReference type="Pfam" id="PF00441"/>
    </source>
</evidence>
<feature type="domain" description="Acyl-CoA dehydrogenase/oxidase C-terminal" evidence="7">
    <location>
        <begin position="221"/>
        <end position="372"/>
    </location>
</feature>
<evidence type="ECO:0000256" key="3">
    <source>
        <dbReference type="ARBA" id="ARBA00022630"/>
    </source>
</evidence>
<name>A0ABQ2ZYG4_9ACTN</name>
<organism evidence="10 11">
    <name type="scientific">Streptomyces djakartensis</name>
    <dbReference type="NCBI Taxonomy" id="68193"/>
    <lineage>
        <taxon>Bacteria</taxon>
        <taxon>Bacillati</taxon>
        <taxon>Actinomycetota</taxon>
        <taxon>Actinomycetes</taxon>
        <taxon>Kitasatosporales</taxon>
        <taxon>Streptomycetaceae</taxon>
        <taxon>Streptomyces</taxon>
    </lineage>
</organism>
<dbReference type="PANTHER" id="PTHR43292:SF3">
    <property type="entry name" value="ACYL-COA DEHYDROGENASE FADE29"/>
    <property type="match status" value="1"/>
</dbReference>
<feature type="domain" description="Acyl-CoA dehydrogenase/oxidase N-terminal" evidence="9">
    <location>
        <begin position="13"/>
        <end position="110"/>
    </location>
</feature>
<dbReference type="Gene3D" id="1.20.140.10">
    <property type="entry name" value="Butyryl-CoA Dehydrogenase, subunit A, domain 3"/>
    <property type="match status" value="1"/>
</dbReference>
<dbReference type="InterPro" id="IPR052161">
    <property type="entry name" value="Mycobact_Acyl-CoA_DH"/>
</dbReference>
<evidence type="ECO:0000256" key="5">
    <source>
        <dbReference type="ARBA" id="ARBA00023002"/>
    </source>
</evidence>
<dbReference type="InterPro" id="IPR006091">
    <property type="entry name" value="Acyl-CoA_Oxase/DH_mid-dom"/>
</dbReference>
<comment type="similarity">
    <text evidence="2 6">Belongs to the acyl-CoA dehydrogenase family.</text>
</comment>
<evidence type="ECO:0000259" key="9">
    <source>
        <dbReference type="Pfam" id="PF02771"/>
    </source>
</evidence>
<dbReference type="InterPro" id="IPR036250">
    <property type="entry name" value="AcylCo_DH-like_C"/>
</dbReference>
<dbReference type="Gene3D" id="2.40.110.10">
    <property type="entry name" value="Butyryl-CoA Dehydrogenase, subunit A, domain 2"/>
    <property type="match status" value="1"/>
</dbReference>
<dbReference type="InterPro" id="IPR046373">
    <property type="entry name" value="Acyl-CoA_Oxase/DH_mid-dom_sf"/>
</dbReference>
<dbReference type="RefSeq" id="WP_190198944.1">
    <property type="nucleotide sequence ID" value="NZ_BMWE01000010.1"/>
</dbReference>
<dbReference type="Pfam" id="PF00441">
    <property type="entry name" value="Acyl-CoA_dh_1"/>
    <property type="match status" value="1"/>
</dbReference>
<dbReference type="InterPro" id="IPR009100">
    <property type="entry name" value="AcylCoA_DH/oxidase_NM_dom_sf"/>
</dbReference>
<dbReference type="SUPFAM" id="SSF56645">
    <property type="entry name" value="Acyl-CoA dehydrogenase NM domain-like"/>
    <property type="match status" value="1"/>
</dbReference>
<dbReference type="InterPro" id="IPR037069">
    <property type="entry name" value="AcylCoA_DH/ox_N_sf"/>
</dbReference>
<accession>A0ABQ2ZYG4</accession>
<keyword evidence="3 6" id="KW-0285">Flavoprotein</keyword>
<dbReference type="Pfam" id="PF02771">
    <property type="entry name" value="Acyl-CoA_dh_N"/>
    <property type="match status" value="1"/>
</dbReference>
<keyword evidence="11" id="KW-1185">Reference proteome</keyword>
<dbReference type="InterPro" id="IPR009075">
    <property type="entry name" value="AcylCo_DH/oxidase_C"/>
</dbReference>
<sequence length="382" mass="41632">MEFGFTQADEDFRIEARAWLAEHAEEATDRRSWERRLGAAGWIGLGWPQAGYGNRTATLTQQVAWAEEYARSGAPPRSGHIGENLLAPTLIAHGTDEQKARFLPPIAAGEELWCQGYSEPGAGSDLAGVRTAAVPRPDGRTFSVTGQKIWTSLAHEADWCFVLARTEPGSVRHHGLTFLLVPMDQPGRIEVRPIRQMTGTSDFNEVFFDGAHAEQAVGGVGDGWRVAMSLLGFERGVSTLAQQIGFARELETVVRTAVQTGAARDPVVRERLVRQWAELRTMRWHALRTLGGSGDPGAPSVAKLLWAGWHQRLGELAVLVRGAAASAGPADWSASSPYRLDAAQHLFLFTRADTIYGGSDQIQRTIIAERVLGLPREPKGAV</sequence>
<dbReference type="PANTHER" id="PTHR43292">
    <property type="entry name" value="ACYL-COA DEHYDROGENASE"/>
    <property type="match status" value="1"/>
</dbReference>
<feature type="domain" description="Acyl-CoA oxidase/dehydrogenase middle" evidence="8">
    <location>
        <begin position="114"/>
        <end position="209"/>
    </location>
</feature>
<keyword evidence="5 6" id="KW-0560">Oxidoreductase</keyword>
<evidence type="ECO:0000256" key="1">
    <source>
        <dbReference type="ARBA" id="ARBA00001974"/>
    </source>
</evidence>
<evidence type="ECO:0000256" key="2">
    <source>
        <dbReference type="ARBA" id="ARBA00009347"/>
    </source>
</evidence>
<dbReference type="EMBL" id="BMWE01000010">
    <property type="protein sequence ID" value="GGY26432.1"/>
    <property type="molecule type" value="Genomic_DNA"/>
</dbReference>